<gene>
    <name evidence="2" type="ORF">BaRGS_00020969</name>
</gene>
<keyword evidence="1" id="KW-1133">Transmembrane helix</keyword>
<protein>
    <submittedName>
        <fullName evidence="2">Uncharacterized protein</fullName>
    </submittedName>
</protein>
<evidence type="ECO:0000313" key="2">
    <source>
        <dbReference type="EMBL" id="KAK7487702.1"/>
    </source>
</evidence>
<dbReference type="AlphaFoldDB" id="A0ABD0KKZ0"/>
<evidence type="ECO:0000313" key="3">
    <source>
        <dbReference type="Proteomes" id="UP001519460"/>
    </source>
</evidence>
<keyword evidence="3" id="KW-1185">Reference proteome</keyword>
<feature type="transmembrane region" description="Helical" evidence="1">
    <location>
        <begin position="284"/>
        <end position="307"/>
    </location>
</feature>
<sequence>MRTATFQRFPFVTALVIATFTTGFGLTDPRRSKLYLKHGSQNMFCDGEENAEITLAYYDQDSRGGEVCDKDCNATDKADSPSQCFVAPAFSVPCVQRLNLSDLRLVYSTCDASPSLCELSDIRDLSVNGVFQVEYICVPESQTFNPCHPILVKDVNSPLLLLKGGTPCTSVCEISALYARSLHFKYRFLQQGSLSEAADENAVHYRFVFTDEGDNPPEWSRLQTSYDTHYPGFVNATKLQLRFGIRNPENLIRLWIFLTGLTVRIECSNNSKLPVDNSTTADSMVPVIAGVGAAVFVTIVIVGVITLQMKRRRHTEHPHKTEPKGDNTEVPLVNVPMISAPLPDSGAYEECFPGTDQQDTSVRGQKPEAVMSTQSGCDVAGDEYGHLQHGSSVLVAPSGGGVTYDHVLVGRADDLYNALQRQPRRQKIVDNVYSSTSSS</sequence>
<dbReference type="Proteomes" id="UP001519460">
    <property type="component" value="Unassembled WGS sequence"/>
</dbReference>
<name>A0ABD0KKZ0_9CAEN</name>
<keyword evidence="1" id="KW-0472">Membrane</keyword>
<evidence type="ECO:0000256" key="1">
    <source>
        <dbReference type="SAM" id="Phobius"/>
    </source>
</evidence>
<accession>A0ABD0KKZ0</accession>
<dbReference type="EMBL" id="JACVVK020000160">
    <property type="protein sequence ID" value="KAK7487702.1"/>
    <property type="molecule type" value="Genomic_DNA"/>
</dbReference>
<organism evidence="2 3">
    <name type="scientific">Batillaria attramentaria</name>
    <dbReference type="NCBI Taxonomy" id="370345"/>
    <lineage>
        <taxon>Eukaryota</taxon>
        <taxon>Metazoa</taxon>
        <taxon>Spiralia</taxon>
        <taxon>Lophotrochozoa</taxon>
        <taxon>Mollusca</taxon>
        <taxon>Gastropoda</taxon>
        <taxon>Caenogastropoda</taxon>
        <taxon>Sorbeoconcha</taxon>
        <taxon>Cerithioidea</taxon>
        <taxon>Batillariidae</taxon>
        <taxon>Batillaria</taxon>
    </lineage>
</organism>
<comment type="caution">
    <text evidence="2">The sequence shown here is derived from an EMBL/GenBank/DDBJ whole genome shotgun (WGS) entry which is preliminary data.</text>
</comment>
<keyword evidence="1" id="KW-0812">Transmembrane</keyword>
<reference evidence="2 3" key="1">
    <citation type="journal article" date="2023" name="Sci. Data">
        <title>Genome assembly of the Korean intertidal mud-creeper Batillaria attramentaria.</title>
        <authorList>
            <person name="Patra A.K."/>
            <person name="Ho P.T."/>
            <person name="Jun S."/>
            <person name="Lee S.J."/>
            <person name="Kim Y."/>
            <person name="Won Y.J."/>
        </authorList>
    </citation>
    <scope>NUCLEOTIDE SEQUENCE [LARGE SCALE GENOMIC DNA]</scope>
    <source>
        <strain evidence="2">Wonlab-2016</strain>
    </source>
</reference>
<proteinExistence type="predicted"/>